<evidence type="ECO:0000313" key="3">
    <source>
        <dbReference type="Proteomes" id="UP000321039"/>
    </source>
</evidence>
<keyword evidence="3" id="KW-1185">Reference proteome</keyword>
<feature type="transmembrane region" description="Helical" evidence="1">
    <location>
        <begin position="383"/>
        <end position="401"/>
    </location>
</feature>
<dbReference type="AlphaFoldDB" id="A0A5C8ZV38"/>
<feature type="transmembrane region" description="Helical" evidence="1">
    <location>
        <begin position="155"/>
        <end position="177"/>
    </location>
</feature>
<evidence type="ECO:0000313" key="2">
    <source>
        <dbReference type="EMBL" id="TXS91337.1"/>
    </source>
</evidence>
<evidence type="ECO:0000256" key="1">
    <source>
        <dbReference type="SAM" id="Phobius"/>
    </source>
</evidence>
<feature type="transmembrane region" description="Helical" evidence="1">
    <location>
        <begin position="183"/>
        <end position="216"/>
    </location>
</feature>
<protein>
    <submittedName>
        <fullName evidence="2">Uncharacterized protein</fullName>
    </submittedName>
</protein>
<feature type="transmembrane region" description="Helical" evidence="1">
    <location>
        <begin position="12"/>
        <end position="32"/>
    </location>
</feature>
<feature type="transmembrane region" description="Helical" evidence="1">
    <location>
        <begin position="258"/>
        <end position="280"/>
    </location>
</feature>
<feature type="transmembrane region" description="Helical" evidence="1">
    <location>
        <begin position="352"/>
        <end position="371"/>
    </location>
</feature>
<name>A0A5C8ZV38_9GAMM</name>
<sequence>MTPSPASISKNIGLCIFLFVVIGWISVVILDLQQTAHAYPDYKDLFRWTFQFVEPLAATDKPKILASLFSEFEFPGHGHVLTKSVILYVSQYANYNLHVLRLIGAASYFLLLALLVYGAAYDMKRTSGRINWWIITFLIMLFTHPEERNSLGNNLLIFEYTFILLAWVFVFLTYRYLKNDCGLIPVLVSIIAATLFSDIAFTLAFASAATLVVLALTSRQRKVYELRFIAILFISLPVIIVLAGAQENSSAQTQSLDIVRFLQWVCAGLGSGLISGTSLVRLGLTQPEAYSTLTFLGALLFFGIVVTAIDQLAYRHPANLGSAMIVFGTLSLVGSFLTRNYLGDEYVMAPRYVRYTSFAVCGLAWYWLIAIPERTKFAPTRTPAKILTVAGWSLVLAIYFYQVNAFRLSTPFFASYHHQQEAALQAFANGEDNDTGKINRIMPKELRESPELARNAVKFYLECRKGSDICKVK</sequence>
<dbReference type="RefSeq" id="WP_148069571.1">
    <property type="nucleotide sequence ID" value="NZ_VRZA01000006.1"/>
</dbReference>
<feature type="transmembrane region" description="Helical" evidence="1">
    <location>
        <begin position="126"/>
        <end position="143"/>
    </location>
</feature>
<keyword evidence="1" id="KW-0472">Membrane</keyword>
<dbReference type="EMBL" id="VRZA01000006">
    <property type="protein sequence ID" value="TXS91337.1"/>
    <property type="molecule type" value="Genomic_DNA"/>
</dbReference>
<reference evidence="2 3" key="1">
    <citation type="submission" date="2019-08" db="EMBL/GenBank/DDBJ databases">
        <title>Parahaliea maris sp. nov., isolated from the surface seawater.</title>
        <authorList>
            <person name="Liu Y."/>
        </authorList>
    </citation>
    <scope>NUCLEOTIDE SEQUENCE [LARGE SCALE GENOMIC DNA]</scope>
    <source>
        <strain evidence="2 3">HSLHS9</strain>
    </source>
</reference>
<feature type="transmembrane region" description="Helical" evidence="1">
    <location>
        <begin position="320"/>
        <end position="340"/>
    </location>
</feature>
<feature type="transmembrane region" description="Helical" evidence="1">
    <location>
        <begin position="99"/>
        <end position="120"/>
    </location>
</feature>
<organism evidence="2 3">
    <name type="scientific">Parahaliea maris</name>
    <dbReference type="NCBI Taxonomy" id="2716870"/>
    <lineage>
        <taxon>Bacteria</taxon>
        <taxon>Pseudomonadati</taxon>
        <taxon>Pseudomonadota</taxon>
        <taxon>Gammaproteobacteria</taxon>
        <taxon>Cellvibrionales</taxon>
        <taxon>Halieaceae</taxon>
        <taxon>Parahaliea</taxon>
    </lineage>
</organism>
<gene>
    <name evidence="2" type="ORF">FV139_16535</name>
</gene>
<accession>A0A5C8ZV38</accession>
<feature type="transmembrane region" description="Helical" evidence="1">
    <location>
        <begin position="292"/>
        <end position="314"/>
    </location>
</feature>
<comment type="caution">
    <text evidence="2">The sequence shown here is derived from an EMBL/GenBank/DDBJ whole genome shotgun (WGS) entry which is preliminary data.</text>
</comment>
<keyword evidence="1" id="KW-1133">Transmembrane helix</keyword>
<keyword evidence="1" id="KW-0812">Transmembrane</keyword>
<proteinExistence type="predicted"/>
<feature type="transmembrane region" description="Helical" evidence="1">
    <location>
        <begin position="228"/>
        <end position="246"/>
    </location>
</feature>
<dbReference type="Proteomes" id="UP000321039">
    <property type="component" value="Unassembled WGS sequence"/>
</dbReference>